<dbReference type="EMBL" id="JAIVGD010000013">
    <property type="protein sequence ID" value="KAH0761250.1"/>
    <property type="molecule type" value="Genomic_DNA"/>
</dbReference>
<comment type="caution">
    <text evidence="1">The sequence shown here is derived from an EMBL/GenBank/DDBJ whole genome shotgun (WGS) entry which is preliminary data.</text>
</comment>
<proteinExistence type="predicted"/>
<protein>
    <submittedName>
        <fullName evidence="1">Uncharacterized protein</fullName>
    </submittedName>
</protein>
<reference evidence="1 2" key="1">
    <citation type="journal article" date="2021" name="bioRxiv">
        <title>Chromosome-scale and haplotype-resolved genome assembly of a tetraploid potato cultivar.</title>
        <authorList>
            <person name="Sun H."/>
            <person name="Jiao W.-B."/>
            <person name="Krause K."/>
            <person name="Campoy J.A."/>
            <person name="Goel M."/>
            <person name="Folz-Donahue K."/>
            <person name="Kukat C."/>
            <person name="Huettel B."/>
            <person name="Schneeberger K."/>
        </authorList>
    </citation>
    <scope>NUCLEOTIDE SEQUENCE [LARGE SCALE GENOMIC DNA]</scope>
    <source>
        <strain evidence="1">SolTubOtavaFocal</strain>
        <tissue evidence="1">Leaves</tissue>
    </source>
</reference>
<name>A0ABQ7VAZ5_SOLTU</name>
<organism evidence="1 2">
    <name type="scientific">Solanum tuberosum</name>
    <name type="common">Potato</name>
    <dbReference type="NCBI Taxonomy" id="4113"/>
    <lineage>
        <taxon>Eukaryota</taxon>
        <taxon>Viridiplantae</taxon>
        <taxon>Streptophyta</taxon>
        <taxon>Embryophyta</taxon>
        <taxon>Tracheophyta</taxon>
        <taxon>Spermatophyta</taxon>
        <taxon>Magnoliopsida</taxon>
        <taxon>eudicotyledons</taxon>
        <taxon>Gunneridae</taxon>
        <taxon>Pentapetalae</taxon>
        <taxon>asterids</taxon>
        <taxon>lamiids</taxon>
        <taxon>Solanales</taxon>
        <taxon>Solanaceae</taxon>
        <taxon>Solanoideae</taxon>
        <taxon>Solaneae</taxon>
        <taxon>Solanum</taxon>
    </lineage>
</organism>
<sequence length="133" mass="16079">MEGGLGFRTKHSMWSHFMWNKYCKKCRPQIVEWKGGSQTWKYMLQARDSIDQEIWWQPNNDQEENSQLMIQGKWNEELLRHILLEGVADHIIKNIDIVQECEEMHKPYWMLNHSEIDQTKNSCWRTLGQDEAR</sequence>
<keyword evidence="2" id="KW-1185">Reference proteome</keyword>
<evidence type="ECO:0000313" key="1">
    <source>
        <dbReference type="EMBL" id="KAH0761250.1"/>
    </source>
</evidence>
<evidence type="ECO:0000313" key="2">
    <source>
        <dbReference type="Proteomes" id="UP000826656"/>
    </source>
</evidence>
<dbReference type="Proteomes" id="UP000826656">
    <property type="component" value="Unassembled WGS sequence"/>
</dbReference>
<gene>
    <name evidence="1" type="ORF">KY290_017323</name>
</gene>
<accession>A0ABQ7VAZ5</accession>